<accession>A0A1T5EAI7</accession>
<proteinExistence type="predicted"/>
<sequence length="69" mass="8088">MARLEKLISERAKAYHRIDALYILLSTMDADSPQYTEHRSEIAALKLQVVKLQRQIVISRMKKAEHFFS</sequence>
<dbReference type="AlphaFoldDB" id="A0A1T5EAI7"/>
<evidence type="ECO:0000313" key="1">
    <source>
        <dbReference type="EMBL" id="SKB80881.1"/>
    </source>
</evidence>
<evidence type="ECO:0000313" key="2">
    <source>
        <dbReference type="Proteomes" id="UP000189981"/>
    </source>
</evidence>
<name>A0A1T5EAI7_9SPHI</name>
<gene>
    <name evidence="1" type="ORF">SAMN05661099_2830</name>
</gene>
<organism evidence="1 2">
    <name type="scientific">Daejeonella lutea</name>
    <dbReference type="NCBI Taxonomy" id="572036"/>
    <lineage>
        <taxon>Bacteria</taxon>
        <taxon>Pseudomonadati</taxon>
        <taxon>Bacteroidota</taxon>
        <taxon>Sphingobacteriia</taxon>
        <taxon>Sphingobacteriales</taxon>
        <taxon>Sphingobacteriaceae</taxon>
        <taxon>Daejeonella</taxon>
    </lineage>
</organism>
<dbReference type="RefSeq" id="WP_079703351.1">
    <property type="nucleotide sequence ID" value="NZ_FUYR01000003.1"/>
</dbReference>
<keyword evidence="2" id="KW-1185">Reference proteome</keyword>
<dbReference type="Proteomes" id="UP000189981">
    <property type="component" value="Unassembled WGS sequence"/>
</dbReference>
<dbReference type="EMBL" id="FUYR01000003">
    <property type="protein sequence ID" value="SKB80881.1"/>
    <property type="molecule type" value="Genomic_DNA"/>
</dbReference>
<dbReference type="STRING" id="572036.SAMN05661099_2830"/>
<reference evidence="2" key="1">
    <citation type="submission" date="2017-02" db="EMBL/GenBank/DDBJ databases">
        <authorList>
            <person name="Varghese N."/>
            <person name="Submissions S."/>
        </authorList>
    </citation>
    <scope>NUCLEOTIDE SEQUENCE [LARGE SCALE GENOMIC DNA]</scope>
    <source>
        <strain evidence="2">DSM 22385</strain>
    </source>
</reference>
<protein>
    <submittedName>
        <fullName evidence="1">Uncharacterized protein</fullName>
    </submittedName>
</protein>